<dbReference type="RefSeq" id="WP_138288239.1">
    <property type="nucleotide sequence ID" value="NZ_CP058350.1"/>
</dbReference>
<dbReference type="Proteomes" id="UP000308530">
    <property type="component" value="Chromosome"/>
</dbReference>
<dbReference type="EMBL" id="CP058350">
    <property type="protein sequence ID" value="QLF69838.1"/>
    <property type="molecule type" value="Genomic_DNA"/>
</dbReference>
<evidence type="ECO:0000313" key="3">
    <source>
        <dbReference type="Proteomes" id="UP000308530"/>
    </source>
</evidence>
<feature type="region of interest" description="Disordered" evidence="1">
    <location>
        <begin position="12"/>
        <end position="36"/>
    </location>
</feature>
<proteinExistence type="predicted"/>
<accession>A0ABX6QMU1</accession>
<organism evidence="2 3">
    <name type="scientific">Peteryoungia desertarenae</name>
    <dbReference type="NCBI Taxonomy" id="1813451"/>
    <lineage>
        <taxon>Bacteria</taxon>
        <taxon>Pseudomonadati</taxon>
        <taxon>Pseudomonadota</taxon>
        <taxon>Alphaproteobacteria</taxon>
        <taxon>Hyphomicrobiales</taxon>
        <taxon>Rhizobiaceae</taxon>
        <taxon>Peteryoungia</taxon>
    </lineage>
</organism>
<feature type="region of interest" description="Disordered" evidence="1">
    <location>
        <begin position="67"/>
        <end position="90"/>
    </location>
</feature>
<gene>
    <name evidence="2" type="ORF">FE840_009955</name>
</gene>
<feature type="compositionally biased region" description="Low complexity" evidence="1">
    <location>
        <begin position="14"/>
        <end position="31"/>
    </location>
</feature>
<evidence type="ECO:0000313" key="2">
    <source>
        <dbReference type="EMBL" id="QLF69838.1"/>
    </source>
</evidence>
<protein>
    <submittedName>
        <fullName evidence="2">Uncharacterized protein</fullName>
    </submittedName>
</protein>
<name>A0ABX6QMU1_9HYPH</name>
<keyword evidence="3" id="KW-1185">Reference proteome</keyword>
<evidence type="ECO:0000256" key="1">
    <source>
        <dbReference type="SAM" id="MobiDB-lite"/>
    </source>
</evidence>
<sequence>MVDLFKRMLRKETAPNADASPAAAAESAPPDVQHAARRAQLANDLARDLLELQEIAMAELALRKQQDAAKAENACAAHPPAETEDLDSNTPFGKRVLIL</sequence>
<reference evidence="2 3" key="1">
    <citation type="submission" date="2020-06" db="EMBL/GenBank/DDBJ databases">
        <title>Genome sequence of Rhizobium sp strain ADMK78.</title>
        <authorList>
            <person name="Rahi P."/>
        </authorList>
    </citation>
    <scope>NUCLEOTIDE SEQUENCE [LARGE SCALE GENOMIC DNA]</scope>
    <source>
        <strain evidence="2 3">ADMK78</strain>
    </source>
</reference>